<gene>
    <name evidence="8" type="ORF">HD594_003359</name>
</gene>
<feature type="transmembrane region" description="Helical" evidence="7">
    <location>
        <begin position="320"/>
        <end position="341"/>
    </location>
</feature>
<dbReference type="PANTHER" id="PTHR30482:SF5">
    <property type="entry name" value="ABC TRANSPORTER PERMEASE PROTEIN"/>
    <property type="match status" value="1"/>
</dbReference>
<feature type="transmembrane region" description="Helical" evidence="7">
    <location>
        <begin position="263"/>
        <end position="290"/>
    </location>
</feature>
<dbReference type="GO" id="GO:0015658">
    <property type="term" value="F:branched-chain amino acid transmembrane transporter activity"/>
    <property type="evidence" value="ECO:0007669"/>
    <property type="project" value="InterPro"/>
</dbReference>
<keyword evidence="3 7" id="KW-0812">Transmembrane</keyword>
<protein>
    <submittedName>
        <fullName evidence="8">Branched-chain amino acid transport system permease protein</fullName>
    </submittedName>
</protein>
<feature type="transmembrane region" description="Helical" evidence="7">
    <location>
        <begin position="28"/>
        <end position="48"/>
    </location>
</feature>
<feature type="transmembrane region" description="Helical" evidence="7">
    <location>
        <begin position="85"/>
        <end position="108"/>
    </location>
</feature>
<dbReference type="InterPro" id="IPR043428">
    <property type="entry name" value="LivM-like"/>
</dbReference>
<evidence type="ECO:0000256" key="6">
    <source>
        <dbReference type="SAM" id="MobiDB-lite"/>
    </source>
</evidence>
<keyword evidence="9" id="KW-1185">Reference proteome</keyword>
<sequence>MWTRYILLPVVAIVLLSIPFFQPRDVQTALTSAVAFAIAAIGLTILVGVGGQLSLAHGVFVAVGAYGYIVLAGEPGVEDRWGLGLPPVLAAIGGVALAALLGLIFSPVAARLKGLYLGMASLALIFISEYVFTYVTPLTGGLQGRSVQQFDLFGIPLSGSTPKLEILGANIDGIARLWFIAVIALFLAVWIGLRIVRGRPGQALQLVRDNPTAAAAIGVNVQHAKAEAFVVSSAYAGVGGVFVALYSQVLTPETFNIVFSINFLAMIIIGGLGSIGGAVFGGAFVALLAFTMNKLGGTPLLPFIDQTGLNGIPGGTFSTIVFGVIVVLILVFEPTGGAGIVRRIRSRRAKPSPVAPPQQSHDTDSRGAVPEKTR</sequence>
<reference evidence="8 9" key="1">
    <citation type="submission" date="2020-08" db="EMBL/GenBank/DDBJ databases">
        <title>Sequencing the genomes of 1000 actinobacteria strains.</title>
        <authorList>
            <person name="Klenk H.-P."/>
        </authorList>
    </citation>
    <scope>NUCLEOTIDE SEQUENCE [LARGE SCALE GENOMIC DNA]</scope>
    <source>
        <strain evidence="8 9">DSM 12511</strain>
    </source>
</reference>
<evidence type="ECO:0000256" key="4">
    <source>
        <dbReference type="ARBA" id="ARBA00022989"/>
    </source>
</evidence>
<organism evidence="8 9">
    <name type="scientific">Microbacterium thalassium</name>
    <dbReference type="NCBI Taxonomy" id="362649"/>
    <lineage>
        <taxon>Bacteria</taxon>
        <taxon>Bacillati</taxon>
        <taxon>Actinomycetota</taxon>
        <taxon>Actinomycetes</taxon>
        <taxon>Micrococcales</taxon>
        <taxon>Microbacteriaceae</taxon>
        <taxon>Microbacterium</taxon>
    </lineage>
</organism>
<comment type="subcellular location">
    <subcellularLocation>
        <location evidence="1">Cell membrane</location>
        <topology evidence="1">Multi-pass membrane protein</topology>
    </subcellularLocation>
</comment>
<evidence type="ECO:0000256" key="2">
    <source>
        <dbReference type="ARBA" id="ARBA00022475"/>
    </source>
</evidence>
<keyword evidence="4 7" id="KW-1133">Transmembrane helix</keyword>
<keyword evidence="2" id="KW-1003">Cell membrane</keyword>
<accession>A0A7X0KW93</accession>
<dbReference type="Proteomes" id="UP000537775">
    <property type="component" value="Unassembled WGS sequence"/>
</dbReference>
<dbReference type="EMBL" id="JACHML010000001">
    <property type="protein sequence ID" value="MBB6393046.1"/>
    <property type="molecule type" value="Genomic_DNA"/>
</dbReference>
<evidence type="ECO:0000256" key="7">
    <source>
        <dbReference type="SAM" id="Phobius"/>
    </source>
</evidence>
<name>A0A7X0KW93_9MICO</name>
<dbReference type="AlphaFoldDB" id="A0A7X0KW93"/>
<proteinExistence type="predicted"/>
<evidence type="ECO:0000256" key="3">
    <source>
        <dbReference type="ARBA" id="ARBA00022692"/>
    </source>
</evidence>
<evidence type="ECO:0000313" key="9">
    <source>
        <dbReference type="Proteomes" id="UP000537775"/>
    </source>
</evidence>
<keyword evidence="5 7" id="KW-0472">Membrane</keyword>
<feature type="transmembrane region" description="Helical" evidence="7">
    <location>
        <begin position="5"/>
        <end position="22"/>
    </location>
</feature>
<feature type="transmembrane region" description="Helical" evidence="7">
    <location>
        <begin position="115"/>
        <end position="135"/>
    </location>
</feature>
<evidence type="ECO:0000256" key="5">
    <source>
        <dbReference type="ARBA" id="ARBA00023136"/>
    </source>
</evidence>
<dbReference type="CDD" id="cd06581">
    <property type="entry name" value="TM_PBP1_LivM_like"/>
    <property type="match status" value="1"/>
</dbReference>
<dbReference type="GO" id="GO:0005886">
    <property type="term" value="C:plasma membrane"/>
    <property type="evidence" value="ECO:0007669"/>
    <property type="project" value="UniProtKB-SubCell"/>
</dbReference>
<dbReference type="PANTHER" id="PTHR30482">
    <property type="entry name" value="HIGH-AFFINITY BRANCHED-CHAIN AMINO ACID TRANSPORT SYSTEM PERMEASE"/>
    <property type="match status" value="1"/>
</dbReference>
<evidence type="ECO:0000313" key="8">
    <source>
        <dbReference type="EMBL" id="MBB6393046.1"/>
    </source>
</evidence>
<feature type="region of interest" description="Disordered" evidence="6">
    <location>
        <begin position="347"/>
        <end position="374"/>
    </location>
</feature>
<comment type="caution">
    <text evidence="8">The sequence shown here is derived from an EMBL/GenBank/DDBJ whole genome shotgun (WGS) entry which is preliminary data.</text>
</comment>
<dbReference type="RefSeq" id="WP_184752314.1">
    <property type="nucleotide sequence ID" value="NZ_BAAAJR010000001.1"/>
</dbReference>
<feature type="compositionally biased region" description="Basic and acidic residues" evidence="6">
    <location>
        <begin position="361"/>
        <end position="374"/>
    </location>
</feature>
<feature type="transmembrane region" description="Helical" evidence="7">
    <location>
        <begin position="55"/>
        <end position="73"/>
    </location>
</feature>
<dbReference type="Pfam" id="PF02653">
    <property type="entry name" value="BPD_transp_2"/>
    <property type="match status" value="1"/>
</dbReference>
<dbReference type="InterPro" id="IPR001851">
    <property type="entry name" value="ABC_transp_permease"/>
</dbReference>
<evidence type="ECO:0000256" key="1">
    <source>
        <dbReference type="ARBA" id="ARBA00004651"/>
    </source>
</evidence>
<feature type="transmembrane region" description="Helical" evidence="7">
    <location>
        <begin position="177"/>
        <end position="196"/>
    </location>
</feature>